<dbReference type="GO" id="GO:0004107">
    <property type="term" value="F:chorismate synthase activity"/>
    <property type="evidence" value="ECO:0007669"/>
    <property type="project" value="UniProtKB-UniRule"/>
</dbReference>
<organism evidence="13 14">
    <name type="scientific">Candidatus Chryseopegocella kryptomonas</name>
    <dbReference type="NCBI Taxonomy" id="1633643"/>
    <lineage>
        <taxon>Bacteria</taxon>
        <taxon>Pseudomonadati</taxon>
        <taxon>Candidatus Kryptoniota</taxon>
        <taxon>Candidatus Chryseopegocella</taxon>
    </lineage>
</organism>
<dbReference type="EMBL" id="CZVW01000005">
    <property type="protein sequence ID" value="CUS99361.1"/>
    <property type="molecule type" value="Genomic_DNA"/>
</dbReference>
<dbReference type="Proteomes" id="UP000199197">
    <property type="component" value="Unassembled WGS sequence"/>
</dbReference>
<feature type="binding site" evidence="11">
    <location>
        <position position="305"/>
    </location>
    <ligand>
        <name>FMN</name>
        <dbReference type="ChEBI" id="CHEBI:58210"/>
    </ligand>
</feature>
<dbReference type="InterPro" id="IPR035904">
    <property type="entry name" value="Chorismate_synth_AroC_sf"/>
</dbReference>
<evidence type="ECO:0000256" key="3">
    <source>
        <dbReference type="ARBA" id="ARBA00013036"/>
    </source>
</evidence>
<dbReference type="GO" id="GO:0009423">
    <property type="term" value="P:chorismate biosynthetic process"/>
    <property type="evidence" value="ECO:0007669"/>
    <property type="project" value="UniProtKB-UniRule"/>
</dbReference>
<dbReference type="AlphaFoldDB" id="A0A0P1MV20"/>
<dbReference type="SUPFAM" id="SSF103263">
    <property type="entry name" value="Chorismate synthase, AroC"/>
    <property type="match status" value="1"/>
</dbReference>
<dbReference type="RefSeq" id="WP_092348461.1">
    <property type="nucleotide sequence ID" value="NZ_CZVW01000005.1"/>
</dbReference>
<dbReference type="GO" id="GO:0010181">
    <property type="term" value="F:FMN binding"/>
    <property type="evidence" value="ECO:0007669"/>
    <property type="project" value="TreeGrafter"/>
</dbReference>
<evidence type="ECO:0000256" key="7">
    <source>
        <dbReference type="ARBA" id="ARBA00022827"/>
    </source>
</evidence>
<reference evidence="14" key="1">
    <citation type="submission" date="2015-11" db="EMBL/GenBank/DDBJ databases">
        <authorList>
            <person name="Varghese N."/>
        </authorList>
    </citation>
    <scope>NUCLEOTIDE SEQUENCE [LARGE SCALE GENOMIC DNA]</scope>
    <source>
        <strain evidence="14">JGI-23</strain>
    </source>
</reference>
<feature type="binding site" evidence="11">
    <location>
        <begin position="128"/>
        <end position="130"/>
    </location>
    <ligand>
        <name>FMN</name>
        <dbReference type="ChEBI" id="CHEBI:58210"/>
    </ligand>
</feature>
<comment type="subunit">
    <text evidence="11">Homotetramer.</text>
</comment>
<comment type="function">
    <text evidence="11">Catalyzes the anti-1,4-elimination of the C-3 phosphate and the C-6 proR hydrogen from 5-enolpyruvylshikimate-3-phosphate (EPSP) to yield chorismate, which is the branch point compound that serves as the starting substrate for the three terminal pathways of aromatic amino acid biosynthesis. This reaction introduces a second double bond into the aromatic ring system.</text>
</comment>
<dbReference type="PROSITE" id="PS00787">
    <property type="entry name" value="CHORISMATE_SYNTHASE_1"/>
    <property type="match status" value="1"/>
</dbReference>
<dbReference type="PIRSF" id="PIRSF001456">
    <property type="entry name" value="Chorismate_synth"/>
    <property type="match status" value="1"/>
</dbReference>
<dbReference type="PANTHER" id="PTHR21085:SF0">
    <property type="entry name" value="CHORISMATE SYNTHASE"/>
    <property type="match status" value="1"/>
</dbReference>
<keyword evidence="6 11" id="KW-0288">FMN</keyword>
<evidence type="ECO:0000256" key="9">
    <source>
        <dbReference type="ARBA" id="ARBA00023141"/>
    </source>
</evidence>
<evidence type="ECO:0000256" key="8">
    <source>
        <dbReference type="ARBA" id="ARBA00022857"/>
    </source>
</evidence>
<feature type="binding site" evidence="11">
    <location>
        <position position="346"/>
    </location>
    <ligand>
        <name>FMN</name>
        <dbReference type="ChEBI" id="CHEBI:58210"/>
    </ligand>
</feature>
<comment type="catalytic activity">
    <reaction evidence="11 12">
        <text>5-O-(1-carboxyvinyl)-3-phosphoshikimate = chorismate + phosphate</text>
        <dbReference type="Rhea" id="RHEA:21020"/>
        <dbReference type="ChEBI" id="CHEBI:29748"/>
        <dbReference type="ChEBI" id="CHEBI:43474"/>
        <dbReference type="ChEBI" id="CHEBI:57701"/>
        <dbReference type="EC" id="4.2.3.5"/>
    </reaction>
</comment>
<evidence type="ECO:0000256" key="1">
    <source>
        <dbReference type="ARBA" id="ARBA00005044"/>
    </source>
</evidence>
<keyword evidence="14" id="KW-1185">Reference proteome</keyword>
<dbReference type="FunFam" id="3.60.150.10:FF:000002">
    <property type="entry name" value="Chorismate synthase"/>
    <property type="match status" value="1"/>
</dbReference>
<dbReference type="CDD" id="cd07304">
    <property type="entry name" value="Chorismate_synthase"/>
    <property type="match status" value="1"/>
</dbReference>
<comment type="cofactor">
    <cofactor evidence="11 12">
        <name>FMNH2</name>
        <dbReference type="ChEBI" id="CHEBI:57618"/>
    </cofactor>
    <text evidence="11 12">Reduced FMN (FMNH(2)).</text>
</comment>
<protein>
    <recommendedName>
        <fullName evidence="3 11">Chorismate synthase</fullName>
        <shortName evidence="11">CS</shortName>
        <ecNumber evidence="3 11">4.2.3.5</ecNumber>
    </recommendedName>
    <alternativeName>
        <fullName evidence="11">5-enolpyruvylshikimate-3-phosphate phospholyase</fullName>
    </alternativeName>
</protein>
<dbReference type="HAMAP" id="MF_00300">
    <property type="entry name" value="Chorismate_synth"/>
    <property type="match status" value="1"/>
</dbReference>
<keyword evidence="4 11" id="KW-0028">Amino-acid biosynthesis</keyword>
<dbReference type="GO" id="GO:0008652">
    <property type="term" value="P:amino acid biosynthetic process"/>
    <property type="evidence" value="ECO:0007669"/>
    <property type="project" value="UniProtKB-KW"/>
</dbReference>
<dbReference type="Pfam" id="PF01264">
    <property type="entry name" value="Chorismate_synt"/>
    <property type="match status" value="1"/>
</dbReference>
<keyword evidence="10 11" id="KW-0456">Lyase</keyword>
<evidence type="ECO:0000256" key="6">
    <source>
        <dbReference type="ARBA" id="ARBA00022643"/>
    </source>
</evidence>
<dbReference type="NCBIfam" id="NF003793">
    <property type="entry name" value="PRK05382.1"/>
    <property type="match status" value="1"/>
</dbReference>
<keyword evidence="7 11" id="KW-0274">FAD</keyword>
<feature type="binding site" evidence="11">
    <location>
        <position position="46"/>
    </location>
    <ligand>
        <name>NADP(+)</name>
        <dbReference type="ChEBI" id="CHEBI:58349"/>
    </ligand>
</feature>
<dbReference type="UniPathway" id="UPA00053">
    <property type="reaction ID" value="UER00090"/>
</dbReference>
<keyword evidence="9 11" id="KW-0057">Aromatic amino acid biosynthesis</keyword>
<dbReference type="PANTHER" id="PTHR21085">
    <property type="entry name" value="CHORISMATE SYNTHASE"/>
    <property type="match status" value="1"/>
</dbReference>
<sequence>MIRILTAGESHGQALIGIVEGIPAGLEISADYINFHLKRRQQGYGRGGRMRIEEDRVEILSGVRFGKTIGSPIALMIRNKDWENWKEKMSVEEIDKQIEKITIPRPGHADFVGYFKYGFDDIRNVIERASARETAIRVACSSIARKLLEELGIFIGSHVIQIGYAGFEDREKLDKKIQKLIHKPKGALELTLEADKSEVRCIDKQVEGKMIEVIKEAKKKGDTVGGIFEVIVTGLPVGLGSYVHWDRKLDGLLAQAIMSIQAIKGVEIGSAFENAKKFGSEVHDEIFVKNGKIFRRTNRAGGLEGGVTNGQPIVLRIAMKPISTVIKGLSSVDLKTFKNVKSRYERSDFCAVPSASVIAESVIAPVIANALLEKFGGDSLKELKKNYKNAIFVEW</sequence>
<name>A0A0P1MV20_9BACT</name>
<evidence type="ECO:0000313" key="13">
    <source>
        <dbReference type="EMBL" id="CUS99361.1"/>
    </source>
</evidence>
<evidence type="ECO:0000313" key="14">
    <source>
        <dbReference type="Proteomes" id="UP000199197"/>
    </source>
</evidence>
<evidence type="ECO:0000256" key="2">
    <source>
        <dbReference type="ARBA" id="ARBA00008014"/>
    </source>
</evidence>
<dbReference type="InterPro" id="IPR020541">
    <property type="entry name" value="Chorismate_synthase_CS"/>
</dbReference>
<dbReference type="Gene3D" id="3.60.150.10">
    <property type="entry name" value="Chorismate synthase AroC"/>
    <property type="match status" value="1"/>
</dbReference>
<dbReference type="GO" id="GO:0009073">
    <property type="term" value="P:aromatic amino acid family biosynthetic process"/>
    <property type="evidence" value="ECO:0007669"/>
    <property type="project" value="UniProtKB-KW"/>
</dbReference>
<feature type="binding site" evidence="11">
    <location>
        <begin position="261"/>
        <end position="262"/>
    </location>
    <ligand>
        <name>FMN</name>
        <dbReference type="ChEBI" id="CHEBI:58210"/>
    </ligand>
</feature>
<keyword evidence="8 11" id="KW-0521">NADP</keyword>
<dbReference type="InterPro" id="IPR000453">
    <property type="entry name" value="Chorismate_synth"/>
</dbReference>
<feature type="binding site" evidence="11">
    <location>
        <position position="40"/>
    </location>
    <ligand>
        <name>NADP(+)</name>
        <dbReference type="ChEBI" id="CHEBI:58349"/>
    </ligand>
</feature>
<accession>A0A0P1MV20</accession>
<evidence type="ECO:0000256" key="10">
    <source>
        <dbReference type="ARBA" id="ARBA00023239"/>
    </source>
</evidence>
<dbReference type="EC" id="4.2.3.5" evidence="3 11"/>
<proteinExistence type="inferred from homology"/>
<comment type="similarity">
    <text evidence="2 11 12">Belongs to the chorismate synthase family.</text>
</comment>
<dbReference type="GO" id="GO:0005829">
    <property type="term" value="C:cytosol"/>
    <property type="evidence" value="ECO:0007669"/>
    <property type="project" value="TreeGrafter"/>
</dbReference>
<dbReference type="NCBIfam" id="TIGR00033">
    <property type="entry name" value="aroC"/>
    <property type="match status" value="1"/>
</dbReference>
<evidence type="ECO:0000256" key="12">
    <source>
        <dbReference type="RuleBase" id="RU000605"/>
    </source>
</evidence>
<evidence type="ECO:0000256" key="11">
    <source>
        <dbReference type="HAMAP-Rule" id="MF_00300"/>
    </source>
</evidence>
<feature type="binding site" evidence="11">
    <location>
        <begin position="320"/>
        <end position="324"/>
    </location>
    <ligand>
        <name>FMN</name>
        <dbReference type="ChEBI" id="CHEBI:58210"/>
    </ligand>
</feature>
<keyword evidence="5 11" id="KW-0285">Flavoprotein</keyword>
<evidence type="ECO:0000256" key="5">
    <source>
        <dbReference type="ARBA" id="ARBA00022630"/>
    </source>
</evidence>
<gene>
    <name evidence="11" type="primary">aroC</name>
    <name evidence="13" type="ORF">JGI23_00657</name>
</gene>
<evidence type="ECO:0000256" key="4">
    <source>
        <dbReference type="ARBA" id="ARBA00022605"/>
    </source>
</evidence>
<comment type="pathway">
    <text evidence="1 11 12">Metabolic intermediate biosynthesis; chorismate biosynthesis; chorismate from D-erythrose 4-phosphate and phosphoenolpyruvate: step 7/7.</text>
</comment>